<sequence length="118" mass="13891">MALNEFYKKNLEIIYTSELKRNLRQLAKKYRHIRSDIEPVIEKLQSGEILGDKIPRLEYILYKVRVRNSDVQKGKSGGYRLIYSLQNTDQITLVTIYSKSEQGDINANQIRRILEETD</sequence>
<dbReference type="Proteomes" id="UP000030428">
    <property type="component" value="Unassembled WGS sequence"/>
</dbReference>
<evidence type="ECO:0000313" key="2">
    <source>
        <dbReference type="Proteomes" id="UP000030428"/>
    </source>
</evidence>
<organism evidence="1 2">
    <name type="scientific">Candidatus Thiomargarita nelsonii</name>
    <dbReference type="NCBI Taxonomy" id="1003181"/>
    <lineage>
        <taxon>Bacteria</taxon>
        <taxon>Pseudomonadati</taxon>
        <taxon>Pseudomonadota</taxon>
        <taxon>Gammaproteobacteria</taxon>
        <taxon>Thiotrichales</taxon>
        <taxon>Thiotrichaceae</taxon>
        <taxon>Thiomargarita</taxon>
    </lineage>
</organism>
<name>A0A0A6PBR5_9GAMM</name>
<protein>
    <submittedName>
        <fullName evidence="1">Addiction module antitoxin</fullName>
    </submittedName>
</protein>
<gene>
    <name evidence="1" type="ORF">PN36_20980</name>
</gene>
<dbReference type="AlphaFoldDB" id="A0A0A6PBR5"/>
<proteinExistence type="predicted"/>
<keyword evidence="2" id="KW-1185">Reference proteome</keyword>
<comment type="caution">
    <text evidence="1">The sequence shown here is derived from an EMBL/GenBank/DDBJ whole genome shotgun (WGS) entry which is preliminary data.</text>
</comment>
<dbReference type="EMBL" id="JSZA02000093">
    <property type="protein sequence ID" value="KHD08143.1"/>
    <property type="molecule type" value="Genomic_DNA"/>
</dbReference>
<evidence type="ECO:0000313" key="1">
    <source>
        <dbReference type="EMBL" id="KHD08143.1"/>
    </source>
</evidence>
<reference evidence="1 2" key="1">
    <citation type="journal article" date="2016" name="Front. Microbiol.">
        <title>Single-Cell (Meta-)Genomics of a Dimorphic Candidatus Thiomargarita nelsonii Reveals Genomic Plasticity.</title>
        <authorList>
            <person name="Flood B.E."/>
            <person name="Fliss P."/>
            <person name="Jones D.S."/>
            <person name="Dick G.J."/>
            <person name="Jain S."/>
            <person name="Kaster A.K."/>
            <person name="Winkel M."/>
            <person name="Mussmann M."/>
            <person name="Bailey J."/>
        </authorList>
    </citation>
    <scope>NUCLEOTIDE SEQUENCE [LARGE SCALE GENOMIC DNA]</scope>
    <source>
        <strain evidence="1">Hydrate Ridge</strain>
    </source>
</reference>
<accession>A0A0A6PBR5</accession>